<dbReference type="Gene3D" id="3.30.710.10">
    <property type="entry name" value="Potassium Channel Kv1.1, Chain A"/>
    <property type="match status" value="1"/>
</dbReference>
<organism evidence="2 3">
    <name type="scientific">Lepraria finkii</name>
    <dbReference type="NCBI Taxonomy" id="1340010"/>
    <lineage>
        <taxon>Eukaryota</taxon>
        <taxon>Fungi</taxon>
        <taxon>Dikarya</taxon>
        <taxon>Ascomycota</taxon>
        <taxon>Pezizomycotina</taxon>
        <taxon>Lecanoromycetes</taxon>
        <taxon>OSLEUM clade</taxon>
        <taxon>Lecanoromycetidae</taxon>
        <taxon>Lecanorales</taxon>
        <taxon>Lecanorineae</taxon>
        <taxon>Stereocaulaceae</taxon>
        <taxon>Lepraria</taxon>
    </lineage>
</organism>
<evidence type="ECO:0000313" key="3">
    <source>
        <dbReference type="Proteomes" id="UP001590951"/>
    </source>
</evidence>
<comment type="caution">
    <text evidence="2">The sequence shown here is derived from an EMBL/GenBank/DDBJ whole genome shotgun (WGS) entry which is preliminary data.</text>
</comment>
<evidence type="ECO:0000259" key="1">
    <source>
        <dbReference type="PROSITE" id="PS50097"/>
    </source>
</evidence>
<dbReference type="PROSITE" id="PS50097">
    <property type="entry name" value="BTB"/>
    <property type="match status" value="1"/>
</dbReference>
<feature type="domain" description="BTB" evidence="1">
    <location>
        <begin position="1447"/>
        <end position="1519"/>
    </location>
</feature>
<gene>
    <name evidence="2" type="ORF">ABVK25_012009</name>
</gene>
<sequence length="1613" mass="184786">MTRSIEELDIHSVEQTLFYLDRHHAVEDYVKRLLGLNFIRSSNGLFISPAQASQEGAERLMPYLYNVDLRFWDEHTGILRHANVPELPDLGRLHSVQEVLESKTPLDEADLDVAVEVARIWSSRSHTYSEVLKVPDETGLLADVDTLVFNDMPWVSEVKCALAHPKLSRAIADRLEMQPVSDLLRNSDLGISDIDEDEFNQCEEVADGIRDTLDRYTRESTFHEYLANADDCGSASAVNFLFDGTSYSTERLLTTDLDSLQGPALLIHNDGVFMESDFEGLKQVGRGSKRDDPTTIGKFGRGSQTMYHWTDVPMILSGHYLLILDPLRQYLPFNYRTRQKKPGVKVKYTKLKITCQDQLAPFEGLWGFNSDNDFYDGTIFRFPLRGKGTGSDLLESLRCPDLIMTVQMFRNCLDEARLTLLFLRNINCIDFRIRHDANFEWRVSRGNWPETGTFSDWAYVIVEHCNSQDDVIRITERWWRVMVDVYDAPADLQYRHKRRMKYVECGIAAHVPTDGEPAGPLNCLKSKFFNCVPLKFESTLPVQVHATFLLSGDRQNIAIEETSQDAGSDWNKWLLKEKIPQVYLQFLEDVGRKIGHTVYNYFPIETKQREQSLSDLVRTAFWEEVKSSDHRLFPVVEPVQIEDTRKKRTKRRQAPRMVEARLAVFDILDKQRSNAFRPLLSNRLKNLVCPPTRFNKHVRSVPQFDFVTPSLIRRVLQSEKAVRYVERLIQTNSQSLSVLLSFIIPEADGDFAELDGCTILPLTDGNLGTLSLRTGNAQAMSNRAFFSASAECRRLFSFAPSYFLHEEANEEFVGKILDSGRFNIKRFEKSHVHVLLKCKETWAADAASKRWLFDFWDYMNSTSQSASYSIEPKALDLEHLQHFPLLLFQQGCTETLTSLDYFRNNPAVLSSGVDEHEDLYTDFPELGIVDSRTIPKSYCEAEKSLLNLNSMNRFLKSLKVLARRSAQSITEFVRSRLKTRNVKILRAIITSFMTKIAPSLSDAVNDLPVWRRISSENGYLTAREALVAQASTFVVPWMKDYHRFTDDDKSFRMQKIDSVRLLEHHILPNLPQRIDEINKDSYLRLVNAISYNPSLKQKMNKKNKTRYFVLPFIEYRLAARENSELCLASALYDHSDAVFAASFRSEASNKFLMPEIRHHLSFWHEIGLHRREFGRFKGPDYLACLRALHCRLTGPADPHLAADTQVALYPLCANDSSLDDLGPTTWSAIAKLDVFPVSLVPEDEPDYRRGRTEVLALQRNTLSLENIIRREFASLCWSQTAFALHEPSSLSIQKSGSKSQPSCAMVWEHLLFLAETAQSIVEAEVESFMSDLQKTYEFLHLNQHESKDTFSDKNAAIWWNAEVTNSNLISLDVLHSSWTSLENLILDSPCDAPPLMMVNPFLGRFSSLLKEIGCKSLYYPSVALPSWNRSETAFAAIRQLREKEVLNDVRFEAEGSVISAHKVILASRSLYCEKQFHGPWAFESESNTNNKPVKLEDMTYATLKILIEFCYDDHLDWAAGMHVQEEEDLSVIAEKLDALLDVLVAADRWLMLDLHLDAHRQVIRGIRFFVRPDNVKQVEKVADEANAEELRKYCEEYSIENAEAVLLANEEGG</sequence>
<dbReference type="InterPro" id="IPR036890">
    <property type="entry name" value="HATPase_C_sf"/>
</dbReference>
<dbReference type="SUPFAM" id="SSF54695">
    <property type="entry name" value="POZ domain"/>
    <property type="match status" value="1"/>
</dbReference>
<dbReference type="Proteomes" id="UP001590951">
    <property type="component" value="Unassembled WGS sequence"/>
</dbReference>
<dbReference type="EMBL" id="JBHFEH010000133">
    <property type="protein sequence ID" value="KAL2045859.1"/>
    <property type="molecule type" value="Genomic_DNA"/>
</dbReference>
<dbReference type="SMART" id="SM00225">
    <property type="entry name" value="BTB"/>
    <property type="match status" value="1"/>
</dbReference>
<dbReference type="Pfam" id="PF25794">
    <property type="entry name" value="SACS"/>
    <property type="match status" value="1"/>
</dbReference>
<dbReference type="PANTHER" id="PTHR15600:SF42">
    <property type="entry name" value="SACSIN"/>
    <property type="match status" value="1"/>
</dbReference>
<protein>
    <recommendedName>
        <fullName evidence="1">BTB domain-containing protein</fullName>
    </recommendedName>
</protein>
<dbReference type="InterPro" id="IPR058210">
    <property type="entry name" value="SACS/Nov_dom"/>
</dbReference>
<dbReference type="InterPro" id="IPR000210">
    <property type="entry name" value="BTB/POZ_dom"/>
</dbReference>
<keyword evidence="3" id="KW-1185">Reference proteome</keyword>
<dbReference type="InterPro" id="IPR052972">
    <property type="entry name" value="Sacsin_chaperone_reg"/>
</dbReference>
<dbReference type="CDD" id="cd18186">
    <property type="entry name" value="BTB_POZ_ZBTB_KLHL-like"/>
    <property type="match status" value="1"/>
</dbReference>
<dbReference type="InterPro" id="IPR011333">
    <property type="entry name" value="SKP1/BTB/POZ_sf"/>
</dbReference>
<evidence type="ECO:0000313" key="2">
    <source>
        <dbReference type="EMBL" id="KAL2045859.1"/>
    </source>
</evidence>
<dbReference type="SUPFAM" id="SSF55874">
    <property type="entry name" value="ATPase domain of HSP90 chaperone/DNA topoisomerase II/histidine kinase"/>
    <property type="match status" value="1"/>
</dbReference>
<dbReference type="Pfam" id="PF00651">
    <property type="entry name" value="BTB"/>
    <property type="match status" value="1"/>
</dbReference>
<name>A0ABR4AMF0_9LECA</name>
<reference evidence="2 3" key="1">
    <citation type="submission" date="2024-09" db="EMBL/GenBank/DDBJ databases">
        <title>Rethinking Asexuality: The Enigmatic Case of Functional Sexual Genes in Lepraria (Stereocaulaceae).</title>
        <authorList>
            <person name="Doellman M."/>
            <person name="Sun Y."/>
            <person name="Barcenas-Pena A."/>
            <person name="Lumbsch H.T."/>
            <person name="Grewe F."/>
        </authorList>
    </citation>
    <scope>NUCLEOTIDE SEQUENCE [LARGE SCALE GENOMIC DNA]</scope>
    <source>
        <strain evidence="2 3">Grewe 0041</strain>
    </source>
</reference>
<dbReference type="PANTHER" id="PTHR15600">
    <property type="entry name" value="SACSIN"/>
    <property type="match status" value="1"/>
</dbReference>
<accession>A0ABR4AMF0</accession>
<proteinExistence type="predicted"/>